<evidence type="ECO:0000313" key="3">
    <source>
        <dbReference type="Proteomes" id="UP000325315"/>
    </source>
</evidence>
<dbReference type="EMBL" id="SMMG02000006">
    <property type="protein sequence ID" value="KAA3471522.1"/>
    <property type="molecule type" value="Genomic_DNA"/>
</dbReference>
<keyword evidence="2" id="KW-0418">Kinase</keyword>
<evidence type="ECO:0000313" key="2">
    <source>
        <dbReference type="EMBL" id="KAA3471522.1"/>
    </source>
</evidence>
<dbReference type="OrthoDB" id="2012657at2759"/>
<dbReference type="Proteomes" id="UP000325315">
    <property type="component" value="Unassembled WGS sequence"/>
</dbReference>
<comment type="caution">
    <text evidence="2">The sequence shown here is derived from an EMBL/GenBank/DDBJ whole genome shotgun (WGS) entry which is preliminary data.</text>
</comment>
<keyword evidence="3" id="KW-1185">Reference proteome</keyword>
<protein>
    <submittedName>
        <fullName evidence="2">Cysteine-rich RLK (RECEPTOR-like protein kinase) 8</fullName>
    </submittedName>
</protein>
<name>A0A5B6VR30_9ROSI</name>
<proteinExistence type="predicted"/>
<dbReference type="InterPro" id="IPR013103">
    <property type="entry name" value="RVT_2"/>
</dbReference>
<reference evidence="3" key="1">
    <citation type="journal article" date="2019" name="Plant Biotechnol. J.">
        <title>Genome sequencing of the Australian wild diploid species Gossypium australe highlights disease resistance and delayed gland morphogenesis.</title>
        <authorList>
            <person name="Cai Y."/>
            <person name="Cai X."/>
            <person name="Wang Q."/>
            <person name="Wang P."/>
            <person name="Zhang Y."/>
            <person name="Cai C."/>
            <person name="Xu Y."/>
            <person name="Wang K."/>
            <person name="Zhou Z."/>
            <person name="Wang C."/>
            <person name="Geng S."/>
            <person name="Li B."/>
            <person name="Dong Q."/>
            <person name="Hou Y."/>
            <person name="Wang H."/>
            <person name="Ai P."/>
            <person name="Liu Z."/>
            <person name="Yi F."/>
            <person name="Sun M."/>
            <person name="An G."/>
            <person name="Cheng J."/>
            <person name="Zhang Y."/>
            <person name="Shi Q."/>
            <person name="Xie Y."/>
            <person name="Shi X."/>
            <person name="Chang Y."/>
            <person name="Huang F."/>
            <person name="Chen Y."/>
            <person name="Hong S."/>
            <person name="Mi L."/>
            <person name="Sun Q."/>
            <person name="Zhang L."/>
            <person name="Zhou B."/>
            <person name="Peng R."/>
            <person name="Zhang X."/>
            <person name="Liu F."/>
        </authorList>
    </citation>
    <scope>NUCLEOTIDE SEQUENCE [LARGE SCALE GENOMIC DNA]</scope>
    <source>
        <strain evidence="3">cv. PA1801</strain>
    </source>
</reference>
<dbReference type="SUPFAM" id="SSF56672">
    <property type="entry name" value="DNA/RNA polymerases"/>
    <property type="match status" value="1"/>
</dbReference>
<feature type="domain" description="Reverse transcriptase Ty1/copia-type" evidence="1">
    <location>
        <begin position="6"/>
        <end position="72"/>
    </location>
</feature>
<accession>A0A5B6VR30</accession>
<dbReference type="AlphaFoldDB" id="A0A5B6VR30"/>
<keyword evidence="2" id="KW-0808">Transferase</keyword>
<dbReference type="Pfam" id="PF07727">
    <property type="entry name" value="RVT_2"/>
    <property type="match status" value="1"/>
</dbReference>
<dbReference type="InterPro" id="IPR043502">
    <property type="entry name" value="DNA/RNA_pol_sf"/>
</dbReference>
<dbReference type="GO" id="GO:0016301">
    <property type="term" value="F:kinase activity"/>
    <property type="evidence" value="ECO:0007669"/>
    <property type="project" value="UniProtKB-KW"/>
</dbReference>
<sequence>MTCVYSSLFVKVDRGRLAIVMVYVDDLIVTGDWDEEILRTKRNLSVRFHMKELGQVKHFLGLEVDHGRDGILLH</sequence>
<evidence type="ECO:0000259" key="1">
    <source>
        <dbReference type="Pfam" id="PF07727"/>
    </source>
</evidence>
<keyword evidence="2" id="KW-0675">Receptor</keyword>
<organism evidence="2 3">
    <name type="scientific">Gossypium australe</name>
    <dbReference type="NCBI Taxonomy" id="47621"/>
    <lineage>
        <taxon>Eukaryota</taxon>
        <taxon>Viridiplantae</taxon>
        <taxon>Streptophyta</taxon>
        <taxon>Embryophyta</taxon>
        <taxon>Tracheophyta</taxon>
        <taxon>Spermatophyta</taxon>
        <taxon>Magnoliopsida</taxon>
        <taxon>eudicotyledons</taxon>
        <taxon>Gunneridae</taxon>
        <taxon>Pentapetalae</taxon>
        <taxon>rosids</taxon>
        <taxon>malvids</taxon>
        <taxon>Malvales</taxon>
        <taxon>Malvaceae</taxon>
        <taxon>Malvoideae</taxon>
        <taxon>Gossypium</taxon>
    </lineage>
</organism>
<gene>
    <name evidence="2" type="ORF">EPI10_017128</name>
</gene>